<reference evidence="9" key="1">
    <citation type="submission" date="2022-07" db="EMBL/GenBank/DDBJ databases">
        <title>Genome Sequence of Agrocybe chaxingu.</title>
        <authorList>
            <person name="Buettner E."/>
        </authorList>
    </citation>
    <scope>NUCLEOTIDE SEQUENCE</scope>
    <source>
        <strain evidence="9">MP-N11</strain>
    </source>
</reference>
<feature type="transmembrane region" description="Helical" evidence="7">
    <location>
        <begin position="966"/>
        <end position="987"/>
    </location>
</feature>
<accession>A0A9W8K256</accession>
<dbReference type="PROSITE" id="PS50850">
    <property type="entry name" value="MFS"/>
    <property type="match status" value="1"/>
</dbReference>
<evidence type="ECO:0000256" key="4">
    <source>
        <dbReference type="ARBA" id="ARBA00022989"/>
    </source>
</evidence>
<dbReference type="SUPFAM" id="SSF103473">
    <property type="entry name" value="MFS general substrate transporter"/>
    <property type="match status" value="1"/>
</dbReference>
<feature type="transmembrane region" description="Helical" evidence="7">
    <location>
        <begin position="659"/>
        <end position="684"/>
    </location>
</feature>
<organism evidence="9 10">
    <name type="scientific">Agrocybe chaxingu</name>
    <dbReference type="NCBI Taxonomy" id="84603"/>
    <lineage>
        <taxon>Eukaryota</taxon>
        <taxon>Fungi</taxon>
        <taxon>Dikarya</taxon>
        <taxon>Basidiomycota</taxon>
        <taxon>Agaricomycotina</taxon>
        <taxon>Agaricomycetes</taxon>
        <taxon>Agaricomycetidae</taxon>
        <taxon>Agaricales</taxon>
        <taxon>Agaricineae</taxon>
        <taxon>Strophariaceae</taxon>
        <taxon>Agrocybe</taxon>
    </lineage>
</organism>
<feature type="transmembrane region" description="Helical" evidence="7">
    <location>
        <begin position="1054"/>
        <end position="1077"/>
    </location>
</feature>
<evidence type="ECO:0000259" key="8">
    <source>
        <dbReference type="PROSITE" id="PS50850"/>
    </source>
</evidence>
<evidence type="ECO:0000256" key="5">
    <source>
        <dbReference type="ARBA" id="ARBA00023136"/>
    </source>
</evidence>
<comment type="subcellular location">
    <subcellularLocation>
        <location evidence="1">Membrane</location>
        <topology evidence="1">Multi-pass membrane protein</topology>
    </subcellularLocation>
</comment>
<keyword evidence="10" id="KW-1185">Reference proteome</keyword>
<feature type="transmembrane region" description="Helical" evidence="7">
    <location>
        <begin position="608"/>
        <end position="634"/>
    </location>
</feature>
<gene>
    <name evidence="9" type="ORF">NLJ89_g4686</name>
</gene>
<feature type="region of interest" description="Disordered" evidence="6">
    <location>
        <begin position="769"/>
        <end position="865"/>
    </location>
</feature>
<comment type="caution">
    <text evidence="9">The sequence shown here is derived from an EMBL/GenBank/DDBJ whole genome shotgun (WGS) entry which is preliminary data.</text>
</comment>
<feature type="domain" description="Major facilitator superfamily (MFS) profile" evidence="8">
    <location>
        <begin position="516"/>
        <end position="1107"/>
    </location>
</feature>
<evidence type="ECO:0000256" key="2">
    <source>
        <dbReference type="ARBA" id="ARBA00022448"/>
    </source>
</evidence>
<dbReference type="EMBL" id="JANKHO010000400">
    <property type="protein sequence ID" value="KAJ3510421.1"/>
    <property type="molecule type" value="Genomic_DNA"/>
</dbReference>
<protein>
    <recommendedName>
        <fullName evidence="8">Major facilitator superfamily (MFS) profile domain-containing protein</fullName>
    </recommendedName>
</protein>
<feature type="region of interest" description="Disordered" evidence="6">
    <location>
        <begin position="457"/>
        <end position="487"/>
    </location>
</feature>
<feature type="transmembrane region" description="Helical" evidence="7">
    <location>
        <begin position="926"/>
        <end position="946"/>
    </location>
</feature>
<dbReference type="CDD" id="cd17316">
    <property type="entry name" value="MFS_SV2_like"/>
    <property type="match status" value="1"/>
</dbReference>
<dbReference type="PANTHER" id="PTHR23511:SF5">
    <property type="entry name" value="MAJOR FACILITATOR-TYPE TRANSPORTER HXNZ-RELATED"/>
    <property type="match status" value="1"/>
</dbReference>
<dbReference type="GO" id="GO:0016020">
    <property type="term" value="C:membrane"/>
    <property type="evidence" value="ECO:0007669"/>
    <property type="project" value="UniProtKB-SubCell"/>
</dbReference>
<dbReference type="GO" id="GO:0022857">
    <property type="term" value="F:transmembrane transporter activity"/>
    <property type="evidence" value="ECO:0007669"/>
    <property type="project" value="InterPro"/>
</dbReference>
<feature type="compositionally biased region" description="Polar residues" evidence="6">
    <location>
        <begin position="803"/>
        <end position="829"/>
    </location>
</feature>
<dbReference type="Pfam" id="PF07690">
    <property type="entry name" value="MFS_1"/>
    <property type="match status" value="1"/>
</dbReference>
<evidence type="ECO:0000313" key="10">
    <source>
        <dbReference type="Proteomes" id="UP001148786"/>
    </source>
</evidence>
<dbReference type="InterPro" id="IPR020846">
    <property type="entry name" value="MFS_dom"/>
</dbReference>
<evidence type="ECO:0000313" key="9">
    <source>
        <dbReference type="EMBL" id="KAJ3510421.1"/>
    </source>
</evidence>
<feature type="transmembrane region" description="Helical" evidence="7">
    <location>
        <begin position="999"/>
        <end position="1019"/>
    </location>
</feature>
<dbReference type="AlphaFoldDB" id="A0A9W8K256"/>
<keyword evidence="3 7" id="KW-0812">Transmembrane</keyword>
<evidence type="ECO:0000256" key="7">
    <source>
        <dbReference type="SAM" id="Phobius"/>
    </source>
</evidence>
<keyword evidence="4 7" id="KW-1133">Transmembrane helix</keyword>
<dbReference type="Proteomes" id="UP001148786">
    <property type="component" value="Unassembled WGS sequence"/>
</dbReference>
<dbReference type="InterPro" id="IPR011701">
    <property type="entry name" value="MFS"/>
</dbReference>
<dbReference type="Gene3D" id="1.20.1250.20">
    <property type="entry name" value="MFS general substrate transporter like domains"/>
    <property type="match status" value="2"/>
</dbReference>
<feature type="compositionally biased region" description="Basic and acidic residues" evidence="6">
    <location>
        <begin position="847"/>
        <end position="856"/>
    </location>
</feature>
<keyword evidence="5 7" id="KW-0472">Membrane</keyword>
<feature type="transmembrane region" description="Helical" evidence="7">
    <location>
        <begin position="704"/>
        <end position="726"/>
    </location>
</feature>
<dbReference type="Pfam" id="PF00083">
    <property type="entry name" value="Sugar_tr"/>
    <property type="match status" value="1"/>
</dbReference>
<name>A0A9W8K256_9AGAR</name>
<sequence length="1121" mass="125320">MNGSIPKGRFSSLLPSLTNVLFVGSVPHCDFVRLAERRYTVLRAAKSKTGKTIRRNVVRLFIILDTVIFIEETTGTTDRVDIKSFYPLLSYLIQLSHFNGPAHPAFFHQIISSPHPTNHDDVVAFPDGSSAKLVVLGKPIPPLSFGDHEWWPTAISPLARERLMHRIMREGFVLPILLALCVSLVSEMYSTTAVPLSEEPLLQYTGRRRIRLTYQRTPIADFGIVKGSVKIGGMHRLAYYSPEKNIFMHGQDPNDHYWIYFKTISGEELLLDCSLGTFNMGLLVSTEPYVNPNFYMTPLGLVPSIFYDREYRRETVLSVIWQSEKERFSMLRDPQVHQTLRYHDPGLQWPGRDTLYSLMERIAGRRPSELEKELLLSFCETDSFILRQNLHHQSYLTFPELPKVGCERELDSEGQRRPSEPDEEVFASFNYMKKFTRKYRREMSSVNPRASGLWLDPPMTSNYFPDDEDGDLEQQERRDDEFDGRTPLDKTIDRIGMGSYQWTLLSLCGCGKPPELVAFLTILDQFCRVDGGQHVATGCRVNPSSNPAALLRQARHGVLHGFTSPPAVPDSYIGTVSSSMFAGMMIGAVGWGTCSDLMGRSTAFNLTLFFTALFGLLASFANSFLTLCIALFFLGSSVGGSMPTDGTLLLEHMPKSKQYLVTALSVFFSFGAVLSAVVALLVLPQNSCRASSISPCDVDLENRGWKYLLMTLGLITLSMFLARMVFFRLHESPRYLVHAGRPQDAVKSLQMISRFNGSDLSLELEDVRDHHPPADEDQRKADTRARANSTTIFDASVIEDGPTSPQGTNAESSRTTRNGLVTAYASTGETPVLDSHTFDTPVSEHPPTLEEPKEPPEPSSNAEQPFLPRTTEYAARPRPLSGASRRSSVYEQKVYRLLPRWMRRPLRAWWDRVLMVLDPEWRRTTILVWTAWCAMSLAYTMFNVYLPKLLETRSNTEVPQTLEGSLWDVVIFTIGGCPGALLGAYFIESSLGRRWSLAGSTFITAFFCVVFALVTSTWAVRVSTVGISLSATAMWAVLYGWTPEIFGTKVRGTACGIASALSRIGGMIAPLLGGVLLMMDRSFPVYTSVVIFAIAGFCVLLLKEGAGDRGMKVSGARVIVH</sequence>
<dbReference type="OrthoDB" id="4139357at2759"/>
<dbReference type="InterPro" id="IPR036259">
    <property type="entry name" value="MFS_trans_sf"/>
</dbReference>
<evidence type="ECO:0000256" key="3">
    <source>
        <dbReference type="ARBA" id="ARBA00022692"/>
    </source>
</evidence>
<keyword evidence="2" id="KW-0813">Transport</keyword>
<evidence type="ECO:0000256" key="1">
    <source>
        <dbReference type="ARBA" id="ARBA00004141"/>
    </source>
</evidence>
<evidence type="ECO:0000256" key="6">
    <source>
        <dbReference type="SAM" id="MobiDB-lite"/>
    </source>
</evidence>
<feature type="compositionally biased region" description="Basic and acidic residues" evidence="6">
    <location>
        <begin position="769"/>
        <end position="785"/>
    </location>
</feature>
<dbReference type="PANTHER" id="PTHR23511">
    <property type="entry name" value="SYNAPTIC VESICLE GLYCOPROTEIN 2"/>
    <property type="match status" value="1"/>
</dbReference>
<dbReference type="InterPro" id="IPR005828">
    <property type="entry name" value="MFS_sugar_transport-like"/>
</dbReference>
<feature type="transmembrane region" description="Helical" evidence="7">
    <location>
        <begin position="1083"/>
        <end position="1102"/>
    </location>
</feature>
<proteinExistence type="predicted"/>
<feature type="compositionally biased region" description="Basic and acidic residues" evidence="6">
    <location>
        <begin position="474"/>
        <end position="487"/>
    </location>
</feature>